<evidence type="ECO:0000313" key="3">
    <source>
        <dbReference type="Proteomes" id="UP000444401"/>
    </source>
</evidence>
<dbReference type="Pfam" id="PF01381">
    <property type="entry name" value="HTH_3"/>
    <property type="match status" value="1"/>
</dbReference>
<name>A0ABW9UXT9_9SPHN</name>
<organism evidence="2 3">
    <name type="scientific">Pelagerythrobacter marinus</name>
    <dbReference type="NCBI Taxonomy" id="538382"/>
    <lineage>
        <taxon>Bacteria</taxon>
        <taxon>Pseudomonadati</taxon>
        <taxon>Pseudomonadota</taxon>
        <taxon>Alphaproteobacteria</taxon>
        <taxon>Sphingomonadales</taxon>
        <taxon>Erythrobacteraceae</taxon>
        <taxon>Pelagerythrobacter</taxon>
    </lineage>
</organism>
<dbReference type="InterPro" id="IPR010982">
    <property type="entry name" value="Lambda_DNA-bd_dom_sf"/>
</dbReference>
<keyword evidence="3" id="KW-1185">Reference proteome</keyword>
<feature type="domain" description="HTH cro/C1-type" evidence="1">
    <location>
        <begin position="2"/>
        <end position="30"/>
    </location>
</feature>
<dbReference type="CDD" id="cd00093">
    <property type="entry name" value="HTH_XRE"/>
    <property type="match status" value="1"/>
</dbReference>
<accession>A0ABW9UXT9</accession>
<evidence type="ECO:0000259" key="1">
    <source>
        <dbReference type="PROSITE" id="PS50943"/>
    </source>
</evidence>
<dbReference type="PROSITE" id="PS50943">
    <property type="entry name" value="HTH_CROC1"/>
    <property type="match status" value="1"/>
</dbReference>
<protein>
    <submittedName>
        <fullName evidence="2">Helix-turn-helix domain-containing protein</fullName>
    </submittedName>
</protein>
<dbReference type="EMBL" id="WTYO01000003">
    <property type="protein sequence ID" value="MXO68759.1"/>
    <property type="molecule type" value="Genomic_DNA"/>
</dbReference>
<sequence length="33" mass="3363">MARAGLGWTLADLAAQSGISKPMLQRFEAGSGA</sequence>
<dbReference type="Gene3D" id="1.10.260.40">
    <property type="entry name" value="lambda repressor-like DNA-binding domains"/>
    <property type="match status" value="1"/>
</dbReference>
<comment type="caution">
    <text evidence="2">The sequence shown here is derived from an EMBL/GenBank/DDBJ whole genome shotgun (WGS) entry which is preliminary data.</text>
</comment>
<evidence type="ECO:0000313" key="2">
    <source>
        <dbReference type="EMBL" id="MXO68759.1"/>
    </source>
</evidence>
<dbReference type="SUPFAM" id="SSF47413">
    <property type="entry name" value="lambda repressor-like DNA-binding domains"/>
    <property type="match status" value="1"/>
</dbReference>
<dbReference type="RefSeq" id="WP_160733377.1">
    <property type="nucleotide sequence ID" value="NZ_WTYO01000003.1"/>
</dbReference>
<dbReference type="InterPro" id="IPR001387">
    <property type="entry name" value="Cro/C1-type_HTH"/>
</dbReference>
<dbReference type="Proteomes" id="UP000444401">
    <property type="component" value="Unassembled WGS sequence"/>
</dbReference>
<proteinExistence type="predicted"/>
<reference evidence="2 3" key="1">
    <citation type="submission" date="2019-12" db="EMBL/GenBank/DDBJ databases">
        <title>Genomic-based taxomic classification of the family Erythrobacteraceae.</title>
        <authorList>
            <person name="Xu L."/>
        </authorList>
    </citation>
    <scope>NUCLEOTIDE SEQUENCE [LARGE SCALE GENOMIC DNA]</scope>
    <source>
        <strain evidence="2 3">H32</strain>
    </source>
</reference>
<gene>
    <name evidence="2" type="ORF">GRI72_07955</name>
</gene>